<organism evidence="1">
    <name type="scientific">Dendroctonus ponderosae</name>
    <name type="common">Mountain pine beetle</name>
    <dbReference type="NCBI Taxonomy" id="77166"/>
    <lineage>
        <taxon>Eukaryota</taxon>
        <taxon>Metazoa</taxon>
        <taxon>Ecdysozoa</taxon>
        <taxon>Arthropoda</taxon>
        <taxon>Hexapoda</taxon>
        <taxon>Insecta</taxon>
        <taxon>Pterygota</taxon>
        <taxon>Neoptera</taxon>
        <taxon>Endopterygota</taxon>
        <taxon>Coleoptera</taxon>
        <taxon>Polyphaga</taxon>
        <taxon>Cucujiformia</taxon>
        <taxon>Curculionidae</taxon>
        <taxon>Scolytinae</taxon>
        <taxon>Dendroctonus</taxon>
    </lineage>
</organism>
<name>N6T4H5_DENPD</name>
<accession>N6T4H5</accession>
<proteinExistence type="predicted"/>
<dbReference type="HOGENOM" id="CLU_2199614_0_0_1"/>
<reference evidence="1" key="1">
    <citation type="journal article" date="2013" name="Genome Biol.">
        <title>Draft genome of the mountain pine beetle, Dendroctonus ponderosae Hopkins, a major forest pest.</title>
        <authorList>
            <person name="Keeling C.I."/>
            <person name="Yuen M.M."/>
            <person name="Liao N.Y."/>
            <person name="Docking T.R."/>
            <person name="Chan S.K."/>
            <person name="Taylor G.A."/>
            <person name="Palmquist D.L."/>
            <person name="Jackman S.D."/>
            <person name="Nguyen A."/>
            <person name="Li M."/>
            <person name="Henderson H."/>
            <person name="Janes J.K."/>
            <person name="Zhao Y."/>
            <person name="Pandoh P."/>
            <person name="Moore R."/>
            <person name="Sperling F.A."/>
            <person name="Huber D.P."/>
            <person name="Birol I."/>
            <person name="Jones S.J."/>
            <person name="Bohlmann J."/>
        </authorList>
    </citation>
    <scope>NUCLEOTIDE SEQUENCE</scope>
</reference>
<dbReference type="EMBL" id="KB741021">
    <property type="protein sequence ID" value="ENN75029.1"/>
    <property type="molecule type" value="Genomic_DNA"/>
</dbReference>
<gene>
    <name evidence="1" type="ORF">YQE_08344</name>
</gene>
<protein>
    <submittedName>
        <fullName evidence="1">Uncharacterized protein</fullName>
    </submittedName>
</protein>
<evidence type="ECO:0000313" key="1">
    <source>
        <dbReference type="EMBL" id="ENN75029.1"/>
    </source>
</evidence>
<sequence length="108" mass="11685">MPVAVLPMPYMTISQPQYQAPPPQANRMRKMNMRAEVSHMPHAAAVTGQPLLAPAPIHQYIYNPQAAVHGMNQAAYQPAAVASLQAAALGRMYDAGAVATTTQVLWLY</sequence>
<dbReference type="AlphaFoldDB" id="N6T4H5"/>
<feature type="non-terminal residue" evidence="1">
    <location>
        <position position="1"/>
    </location>
</feature>
<dbReference type="OrthoDB" id="2275718at2759"/>